<dbReference type="PROSITE" id="PS00107">
    <property type="entry name" value="PROTEIN_KINASE_ATP"/>
    <property type="match status" value="1"/>
</dbReference>
<dbReference type="FunFam" id="3.30.200.20:FF:000328">
    <property type="entry name" value="Leucine-rich repeat protein kinase family protein"/>
    <property type="match status" value="1"/>
</dbReference>
<keyword evidence="3" id="KW-0723">Serine/threonine-protein kinase</keyword>
<organism evidence="19 20">
    <name type="scientific">Camellia sinensis</name>
    <name type="common">Tea plant</name>
    <name type="synonym">Thea sinensis</name>
    <dbReference type="NCBI Taxonomy" id="4442"/>
    <lineage>
        <taxon>Eukaryota</taxon>
        <taxon>Viridiplantae</taxon>
        <taxon>Streptophyta</taxon>
        <taxon>Embryophyta</taxon>
        <taxon>Tracheophyta</taxon>
        <taxon>Spermatophyta</taxon>
        <taxon>Magnoliopsida</taxon>
        <taxon>eudicotyledons</taxon>
        <taxon>Gunneridae</taxon>
        <taxon>Pentapetalae</taxon>
        <taxon>asterids</taxon>
        <taxon>Ericales</taxon>
        <taxon>Theaceae</taxon>
        <taxon>Camellia</taxon>
    </lineage>
</organism>
<evidence type="ECO:0000256" key="4">
    <source>
        <dbReference type="ARBA" id="ARBA00022614"/>
    </source>
</evidence>
<dbReference type="EC" id="2.7.11.1" evidence="2"/>
<feature type="transmembrane region" description="Helical" evidence="17">
    <location>
        <begin position="348"/>
        <end position="372"/>
    </location>
</feature>
<evidence type="ECO:0000256" key="17">
    <source>
        <dbReference type="SAM" id="Phobius"/>
    </source>
</evidence>
<proteinExistence type="predicted"/>
<dbReference type="Pfam" id="PF07714">
    <property type="entry name" value="PK_Tyr_Ser-Thr"/>
    <property type="match status" value="1"/>
</dbReference>
<dbReference type="CDD" id="cd14066">
    <property type="entry name" value="STKc_IRAK"/>
    <property type="match status" value="1"/>
</dbReference>
<dbReference type="InterPro" id="IPR011009">
    <property type="entry name" value="Kinase-like_dom_sf"/>
</dbReference>
<evidence type="ECO:0000259" key="18">
    <source>
        <dbReference type="PROSITE" id="PS50011"/>
    </source>
</evidence>
<evidence type="ECO:0000256" key="15">
    <source>
        <dbReference type="ARBA" id="ARBA00023180"/>
    </source>
</evidence>
<dbReference type="EMBL" id="JACBKZ010000003">
    <property type="protein sequence ID" value="KAF5954968.1"/>
    <property type="molecule type" value="Genomic_DNA"/>
</dbReference>
<keyword evidence="14" id="KW-0675">Receptor</keyword>
<dbReference type="InterPro" id="IPR008271">
    <property type="entry name" value="Ser/Thr_kinase_AS"/>
</dbReference>
<dbReference type="GO" id="GO:0016020">
    <property type="term" value="C:membrane"/>
    <property type="evidence" value="ECO:0007669"/>
    <property type="project" value="UniProtKB-SubCell"/>
</dbReference>
<reference evidence="20" key="1">
    <citation type="journal article" date="2020" name="Nat. Commun.">
        <title>Genome assembly of wild tea tree DASZ reveals pedigree and selection history of tea varieties.</title>
        <authorList>
            <person name="Zhang W."/>
            <person name="Zhang Y."/>
            <person name="Qiu H."/>
            <person name="Guo Y."/>
            <person name="Wan H."/>
            <person name="Zhang X."/>
            <person name="Scossa F."/>
            <person name="Alseekh S."/>
            <person name="Zhang Q."/>
            <person name="Wang P."/>
            <person name="Xu L."/>
            <person name="Schmidt M.H."/>
            <person name="Jia X."/>
            <person name="Li D."/>
            <person name="Zhu A."/>
            <person name="Guo F."/>
            <person name="Chen W."/>
            <person name="Ni D."/>
            <person name="Usadel B."/>
            <person name="Fernie A.R."/>
            <person name="Wen W."/>
        </authorList>
    </citation>
    <scope>NUCLEOTIDE SEQUENCE [LARGE SCALE GENOMIC DNA]</scope>
    <source>
        <strain evidence="20">cv. G240</strain>
    </source>
</reference>
<dbReference type="SUPFAM" id="SSF52058">
    <property type="entry name" value="L domain-like"/>
    <property type="match status" value="1"/>
</dbReference>
<evidence type="ECO:0000256" key="9">
    <source>
        <dbReference type="ARBA" id="ARBA00022741"/>
    </source>
</evidence>
<keyword evidence="6 17" id="KW-0812">Transmembrane</keyword>
<dbReference type="InterPro" id="IPR032675">
    <property type="entry name" value="LRR_dom_sf"/>
</dbReference>
<gene>
    <name evidence="19" type="ORF">HYC85_007824</name>
</gene>
<evidence type="ECO:0000256" key="14">
    <source>
        <dbReference type="ARBA" id="ARBA00023170"/>
    </source>
</evidence>
<evidence type="ECO:0000256" key="12">
    <source>
        <dbReference type="ARBA" id="ARBA00022989"/>
    </source>
</evidence>
<evidence type="ECO:0000256" key="7">
    <source>
        <dbReference type="ARBA" id="ARBA00022729"/>
    </source>
</evidence>
<dbReference type="Gene3D" id="1.10.510.10">
    <property type="entry name" value="Transferase(Phosphotransferase) domain 1"/>
    <property type="match status" value="1"/>
</dbReference>
<evidence type="ECO:0000256" key="13">
    <source>
        <dbReference type="ARBA" id="ARBA00023136"/>
    </source>
</evidence>
<keyword evidence="13 17" id="KW-0472">Membrane</keyword>
<reference evidence="19 20" key="2">
    <citation type="submission" date="2020-07" db="EMBL/GenBank/DDBJ databases">
        <title>Genome assembly of wild tea tree DASZ reveals pedigree and selection history of tea varieties.</title>
        <authorList>
            <person name="Zhang W."/>
        </authorList>
    </citation>
    <scope>NUCLEOTIDE SEQUENCE [LARGE SCALE GENOMIC DNA]</scope>
    <source>
        <strain evidence="20">cv. G240</strain>
        <tissue evidence="19">Leaf</tissue>
    </source>
</reference>
<dbReference type="Gene3D" id="3.30.200.20">
    <property type="entry name" value="Phosphorylase Kinase, domain 1"/>
    <property type="match status" value="1"/>
</dbReference>
<comment type="caution">
    <text evidence="19">The sequence shown here is derived from an EMBL/GenBank/DDBJ whole genome shotgun (WGS) entry which is preliminary data.</text>
</comment>
<keyword evidence="15" id="KW-0325">Glycoprotein</keyword>
<evidence type="ECO:0000313" key="19">
    <source>
        <dbReference type="EMBL" id="KAF5954968.1"/>
    </source>
</evidence>
<dbReference type="InterPro" id="IPR017441">
    <property type="entry name" value="Protein_kinase_ATP_BS"/>
</dbReference>
<sequence length="747" mass="83406">MWEENRSLRNCSLHGALPDLSRIPTLSSTYFFTVVYLFPLSFWADNCCTTNWATVIEISVRISSLDPYHQISFLQDIHDYQHVLCSNLSNNQLNGSIPESLSNLPSLQKLSLENNFLTGPVPASIWQNMSFGAKARLLLDLRNNSLSNILGVLNPPENVTLRLQGNPICSFANIRNIDQFCGPGAGGDDIPVKSTNSTVTCPIHACPIDDNFEYIPASPLPCFCASPIRIEYRLKSPSFSYFPPYVYPFEMYLTSSLNLDLYQLSIESVIWEKGPRLRMYLKLFPTVSNGHSSTFNISEILRIRGIFTSWEFPGTDLFGPYELLSFTLLGPYSYVNFETGGKTISKGILIAIVLAAVACAVTTSTVVTFFAVRRHSRNQHTISRNNLCELFYINTETSKMSIKIDGVKSFTLEEMALAADNFNSSSQVGQGGYGEVYRGILSDNTVVAIKRAKEGSFQGKKEFLTEIEMLSRLHHRNLVSLVGYCGEEGEQMLVYEFMPNGTLKDWLSAKSKETLNFGVRLQIALGSAKGILYLHTEAHPPIFHRDIKASNILLDSKFSAKVSDFGLSRLAPLLDDEANVPNHVTTIVRGTPGYLDPEYLLTRKLTDKSDVYSLGVVFLEILTGMQPISHGKNIVREVNLAHRSGTMFSMIDSRMGSYPSECVERFVDLALRCCQDNPEERPSMLDVVRELENILRTMPETGLNTSESTSIYFGESTPSSSLPFVSRDPYVWSNDLISGVMPTITPR</sequence>
<dbReference type="InterPro" id="IPR000719">
    <property type="entry name" value="Prot_kinase_dom"/>
</dbReference>
<evidence type="ECO:0000256" key="10">
    <source>
        <dbReference type="ARBA" id="ARBA00022777"/>
    </source>
</evidence>
<name>A0A7J7HSG6_CAMSI</name>
<evidence type="ECO:0000256" key="6">
    <source>
        <dbReference type="ARBA" id="ARBA00022692"/>
    </source>
</evidence>
<dbReference type="PROSITE" id="PS00108">
    <property type="entry name" value="PROTEIN_KINASE_ST"/>
    <property type="match status" value="1"/>
</dbReference>
<dbReference type="AlphaFoldDB" id="A0A7J7HSG6"/>
<dbReference type="GO" id="GO:0005524">
    <property type="term" value="F:ATP binding"/>
    <property type="evidence" value="ECO:0007669"/>
    <property type="project" value="UniProtKB-UniRule"/>
</dbReference>
<keyword evidence="9 16" id="KW-0547">Nucleotide-binding</keyword>
<keyword evidence="11 16" id="KW-0067">ATP-binding</keyword>
<dbReference type="PANTHER" id="PTHR45974:SF216">
    <property type="entry name" value="PROTEIN KINASE DOMAIN-CONTAINING PROTEIN"/>
    <property type="match status" value="1"/>
</dbReference>
<dbReference type="Proteomes" id="UP000593564">
    <property type="component" value="Unassembled WGS sequence"/>
</dbReference>
<keyword evidence="4" id="KW-0433">Leucine-rich repeat</keyword>
<evidence type="ECO:0000256" key="2">
    <source>
        <dbReference type="ARBA" id="ARBA00012513"/>
    </source>
</evidence>
<evidence type="ECO:0000256" key="16">
    <source>
        <dbReference type="PROSITE-ProRule" id="PRU10141"/>
    </source>
</evidence>
<evidence type="ECO:0000256" key="8">
    <source>
        <dbReference type="ARBA" id="ARBA00022737"/>
    </source>
</evidence>
<dbReference type="FunFam" id="1.10.510.10:FF:000453">
    <property type="entry name" value="LRR receptor-like serine/threonine-protein kinase HSL2"/>
    <property type="match status" value="1"/>
</dbReference>
<keyword evidence="5" id="KW-0808">Transferase</keyword>
<evidence type="ECO:0000256" key="3">
    <source>
        <dbReference type="ARBA" id="ARBA00022527"/>
    </source>
</evidence>
<dbReference type="PROSITE" id="PS50011">
    <property type="entry name" value="PROTEIN_KINASE_DOM"/>
    <property type="match status" value="1"/>
</dbReference>
<dbReference type="PANTHER" id="PTHR45974">
    <property type="entry name" value="RECEPTOR-LIKE PROTEIN 55"/>
    <property type="match status" value="1"/>
</dbReference>
<dbReference type="InterPro" id="IPR001245">
    <property type="entry name" value="Ser-Thr/Tyr_kinase_cat_dom"/>
</dbReference>
<dbReference type="GO" id="GO:0004674">
    <property type="term" value="F:protein serine/threonine kinase activity"/>
    <property type="evidence" value="ECO:0007669"/>
    <property type="project" value="UniProtKB-KW"/>
</dbReference>
<comment type="subcellular location">
    <subcellularLocation>
        <location evidence="1">Membrane</location>
        <topology evidence="1">Single-pass type I membrane protein</topology>
    </subcellularLocation>
</comment>
<keyword evidence="12 17" id="KW-1133">Transmembrane helix</keyword>
<protein>
    <recommendedName>
        <fullName evidence="2">non-specific serine/threonine protein kinase</fullName>
        <ecNumber evidence="2">2.7.11.1</ecNumber>
    </recommendedName>
</protein>
<feature type="binding site" evidence="16">
    <location>
        <position position="450"/>
    </location>
    <ligand>
        <name>ATP</name>
        <dbReference type="ChEBI" id="CHEBI:30616"/>
    </ligand>
</feature>
<accession>A0A7J7HSG6</accession>
<evidence type="ECO:0000256" key="11">
    <source>
        <dbReference type="ARBA" id="ARBA00022840"/>
    </source>
</evidence>
<evidence type="ECO:0000256" key="1">
    <source>
        <dbReference type="ARBA" id="ARBA00004479"/>
    </source>
</evidence>
<dbReference type="SMART" id="SM00220">
    <property type="entry name" value="S_TKc"/>
    <property type="match status" value="1"/>
</dbReference>
<keyword evidence="20" id="KW-1185">Reference proteome</keyword>
<dbReference type="SUPFAM" id="SSF56112">
    <property type="entry name" value="Protein kinase-like (PK-like)"/>
    <property type="match status" value="1"/>
</dbReference>
<evidence type="ECO:0000256" key="5">
    <source>
        <dbReference type="ARBA" id="ARBA00022679"/>
    </source>
</evidence>
<keyword evidence="7" id="KW-0732">Signal</keyword>
<dbReference type="Gene3D" id="3.80.10.10">
    <property type="entry name" value="Ribonuclease Inhibitor"/>
    <property type="match status" value="1"/>
</dbReference>
<keyword evidence="8" id="KW-0677">Repeat</keyword>
<keyword evidence="10" id="KW-0418">Kinase</keyword>
<feature type="domain" description="Protein kinase" evidence="18">
    <location>
        <begin position="422"/>
        <end position="695"/>
    </location>
</feature>
<evidence type="ECO:0000313" key="20">
    <source>
        <dbReference type="Proteomes" id="UP000593564"/>
    </source>
</evidence>